<dbReference type="InterPro" id="IPR023229">
    <property type="entry name" value="T2SS_M_periplasmic_sf"/>
</dbReference>
<dbReference type="SUPFAM" id="SSF103054">
    <property type="entry name" value="General secretion pathway protein M, EpsM"/>
    <property type="match status" value="1"/>
</dbReference>
<dbReference type="RefSeq" id="WP_305974065.1">
    <property type="nucleotide sequence ID" value="NZ_JAPJDZ010000006.1"/>
</dbReference>
<keyword evidence="11" id="KW-0175">Coiled coil</keyword>
<evidence type="ECO:0000256" key="12">
    <source>
        <dbReference type="SAM" id="Phobius"/>
    </source>
</evidence>
<reference evidence="13 14" key="1">
    <citation type="submission" date="2022-11" db="EMBL/GenBank/DDBJ databases">
        <title>Viruses from the air-sea interface of a natural surface slick.</title>
        <authorList>
            <person name="Rahlff J."/>
            <person name="Holmfeldt K."/>
        </authorList>
    </citation>
    <scope>NUCLEOTIDE SEQUENCE [LARGE SCALE GENOMIC DNA]</scope>
    <source>
        <strain evidence="13 14">SMS4</strain>
    </source>
</reference>
<keyword evidence="3 10" id="KW-0813">Transport</keyword>
<evidence type="ECO:0000256" key="7">
    <source>
        <dbReference type="ARBA" id="ARBA00022927"/>
    </source>
</evidence>
<evidence type="ECO:0000256" key="4">
    <source>
        <dbReference type="ARBA" id="ARBA00022475"/>
    </source>
</evidence>
<sequence>MKQQIISWWSGLQQREQQLVAIAAAVVTIGMFYWLIWQPLHQSKVTQQQNVQLAQRQLSQLQQELPQLHAAGSATIQRSGSLSQVVSTSARNFGINVSRMQPQNEQLTLVLDDMRFDQLLGWLHALQYQHGVKLQNLDIATADDPGIVRVRRMVVE</sequence>
<keyword evidence="4 10" id="KW-1003">Cell membrane</keyword>
<proteinExistence type="inferred from homology"/>
<gene>
    <name evidence="13" type="ORF">ORJ04_04210</name>
</gene>
<dbReference type="Proteomes" id="UP001231109">
    <property type="component" value="Unassembled WGS sequence"/>
</dbReference>
<accession>A0ABT9HVK1</accession>
<keyword evidence="8 12" id="KW-1133">Transmembrane helix</keyword>
<name>A0ABT9HVK1_9GAMM</name>
<dbReference type="PIRSF" id="PIRSF006291">
    <property type="entry name" value="GspM"/>
    <property type="match status" value="1"/>
</dbReference>
<comment type="subcellular location">
    <subcellularLocation>
        <location evidence="1">Cell inner membrane</location>
        <topology evidence="1">Single-pass membrane protein</topology>
    </subcellularLocation>
</comment>
<evidence type="ECO:0000313" key="14">
    <source>
        <dbReference type="Proteomes" id="UP001231109"/>
    </source>
</evidence>
<evidence type="ECO:0000256" key="8">
    <source>
        <dbReference type="ARBA" id="ARBA00022989"/>
    </source>
</evidence>
<evidence type="ECO:0000256" key="6">
    <source>
        <dbReference type="ARBA" id="ARBA00022692"/>
    </source>
</evidence>
<keyword evidence="5 10" id="KW-0997">Cell inner membrane</keyword>
<evidence type="ECO:0000256" key="1">
    <source>
        <dbReference type="ARBA" id="ARBA00004377"/>
    </source>
</evidence>
<evidence type="ECO:0000256" key="10">
    <source>
        <dbReference type="PIRNR" id="PIRNR006291"/>
    </source>
</evidence>
<evidence type="ECO:0000256" key="5">
    <source>
        <dbReference type="ARBA" id="ARBA00022519"/>
    </source>
</evidence>
<keyword evidence="6 12" id="KW-0812">Transmembrane</keyword>
<protein>
    <recommendedName>
        <fullName evidence="10">Type II secretion system protein M</fullName>
        <shortName evidence="10">T2SS protein M</shortName>
    </recommendedName>
    <alternativeName>
        <fullName evidence="10">General secretion pathway protein M</fullName>
    </alternativeName>
</protein>
<comment type="similarity">
    <text evidence="2 10">Belongs to the GSP M family.</text>
</comment>
<evidence type="ECO:0000256" key="3">
    <source>
        <dbReference type="ARBA" id="ARBA00022448"/>
    </source>
</evidence>
<keyword evidence="7 10" id="KW-0653">Protein transport</keyword>
<evidence type="ECO:0000256" key="2">
    <source>
        <dbReference type="ARBA" id="ARBA00010637"/>
    </source>
</evidence>
<comment type="function">
    <text evidence="10">Inner membrane component of the type II secretion system required for the energy-dependent secretion of extracellular factors such as proteases and toxins from the periplasm.</text>
</comment>
<comment type="caution">
    <text evidence="13">The sequence shown here is derived from an EMBL/GenBank/DDBJ whole genome shotgun (WGS) entry which is preliminary data.</text>
</comment>
<feature type="coiled-coil region" evidence="11">
    <location>
        <begin position="44"/>
        <end position="71"/>
    </location>
</feature>
<dbReference type="Gene3D" id="3.30.1360.100">
    <property type="entry name" value="General secretion pathway protein M, EpsM"/>
    <property type="match status" value="1"/>
</dbReference>
<keyword evidence="9 10" id="KW-0472">Membrane</keyword>
<evidence type="ECO:0000313" key="13">
    <source>
        <dbReference type="EMBL" id="MDP5135152.1"/>
    </source>
</evidence>
<dbReference type="Pfam" id="PF04612">
    <property type="entry name" value="T2SSM"/>
    <property type="match status" value="1"/>
</dbReference>
<keyword evidence="14" id="KW-1185">Reference proteome</keyword>
<dbReference type="EMBL" id="JAPJDZ010000006">
    <property type="protein sequence ID" value="MDP5135152.1"/>
    <property type="molecule type" value="Genomic_DNA"/>
</dbReference>
<dbReference type="InterPro" id="IPR007690">
    <property type="entry name" value="T2SS_GspM"/>
</dbReference>
<evidence type="ECO:0000256" key="11">
    <source>
        <dbReference type="SAM" id="Coils"/>
    </source>
</evidence>
<organism evidence="13 14">
    <name type="scientific">Rheinheimera baltica</name>
    <dbReference type="NCBI Taxonomy" id="67576"/>
    <lineage>
        <taxon>Bacteria</taxon>
        <taxon>Pseudomonadati</taxon>
        <taxon>Pseudomonadota</taxon>
        <taxon>Gammaproteobacteria</taxon>
        <taxon>Chromatiales</taxon>
        <taxon>Chromatiaceae</taxon>
        <taxon>Rheinheimera</taxon>
    </lineage>
</organism>
<feature type="transmembrane region" description="Helical" evidence="12">
    <location>
        <begin position="20"/>
        <end position="37"/>
    </location>
</feature>
<evidence type="ECO:0000256" key="9">
    <source>
        <dbReference type="ARBA" id="ARBA00023136"/>
    </source>
</evidence>